<gene>
    <name evidence="1" type="ordered locus">PANA_0517</name>
</gene>
<name>D4GIT9_PANAM</name>
<dbReference type="KEGG" id="pam:PANA_0517"/>
<dbReference type="EMBL" id="CP001875">
    <property type="protein sequence ID" value="ADD75684.1"/>
    <property type="molecule type" value="Genomic_DNA"/>
</dbReference>
<evidence type="ECO:0000313" key="2">
    <source>
        <dbReference type="Proteomes" id="UP000001702"/>
    </source>
</evidence>
<keyword evidence="2" id="KW-1185">Reference proteome</keyword>
<dbReference type="eggNOG" id="ENOG5033PYK">
    <property type="taxonomic scope" value="Bacteria"/>
</dbReference>
<accession>D4GIT9</accession>
<dbReference type="Proteomes" id="UP000001702">
    <property type="component" value="Chromosome"/>
</dbReference>
<protein>
    <submittedName>
        <fullName evidence="1">Uncharacterized protein</fullName>
    </submittedName>
</protein>
<evidence type="ECO:0000313" key="1">
    <source>
        <dbReference type="EMBL" id="ADD75684.1"/>
    </source>
</evidence>
<dbReference type="STRING" id="706191.PANA_0517"/>
<sequence length="219" mass="25611">MDLNRTARMKGINIAIYFDPDLITACVNASEGSYVNKKFEYDDGVIEEIYQWLEEYDPNRTHICLIENESAELLADELVDNGYHVHQVTIHQLLTWFAAEPPKSPDGTPMRLMLRYMAEEHPREYESRTPQTEALMEMFDELDALEMVEDNEDEDNLPADLLRSMKKHKISASDAAQRLIPDVNERIREHLMQYPELMTPEILQDFFPELLEALERPKH</sequence>
<organism evidence="1 2">
    <name type="scientific">Pantoea ananatis (strain LMG 20103)</name>
    <dbReference type="NCBI Taxonomy" id="706191"/>
    <lineage>
        <taxon>Bacteria</taxon>
        <taxon>Pseudomonadati</taxon>
        <taxon>Pseudomonadota</taxon>
        <taxon>Gammaproteobacteria</taxon>
        <taxon>Enterobacterales</taxon>
        <taxon>Erwiniaceae</taxon>
        <taxon>Pantoea</taxon>
    </lineage>
</organism>
<dbReference type="HOGENOM" id="CLU_1303960_0_0_6"/>
<dbReference type="AlphaFoldDB" id="D4GIT9"/>
<proteinExistence type="predicted"/>
<reference evidence="1 2" key="1">
    <citation type="journal article" date="2010" name="J. Bacteriol.">
        <title>Genome sequence of Pantoea ananatis LMG20103, the causative agent of Eucalyptus blight and dieback.</title>
        <authorList>
            <person name="De Maayer P."/>
            <person name="Chan W.Y."/>
            <person name="Venter S.N."/>
            <person name="Toth I.K."/>
            <person name="Birch P.R."/>
            <person name="Joubert F."/>
            <person name="Coutinho T.A."/>
        </authorList>
    </citation>
    <scope>NUCLEOTIDE SEQUENCE [LARGE SCALE GENOMIC DNA]</scope>
    <source>
        <strain evidence="1 2">LMG 20103</strain>
    </source>
</reference>